<dbReference type="AlphaFoldDB" id="A0A2A2EZV6"/>
<dbReference type="Proteomes" id="UP000218896">
    <property type="component" value="Unassembled WGS sequence"/>
</dbReference>
<name>A0A2A2EZV6_9GAMM</name>
<evidence type="ECO:0000313" key="4">
    <source>
        <dbReference type="Proteomes" id="UP000218896"/>
    </source>
</evidence>
<evidence type="ECO:0000256" key="2">
    <source>
        <dbReference type="RuleBase" id="RU003860"/>
    </source>
</evidence>
<dbReference type="InterPro" id="IPR002634">
    <property type="entry name" value="BolA"/>
</dbReference>
<comment type="similarity">
    <text evidence="1 2">Belongs to the BolA/IbaG family.</text>
</comment>
<dbReference type="EMBL" id="NSKD01000007">
    <property type="protein sequence ID" value="PAU78706.1"/>
    <property type="molecule type" value="Genomic_DNA"/>
</dbReference>
<dbReference type="InterPro" id="IPR036065">
    <property type="entry name" value="BolA-like_sf"/>
</dbReference>
<dbReference type="Pfam" id="PF01722">
    <property type="entry name" value="BolA"/>
    <property type="match status" value="1"/>
</dbReference>
<comment type="caution">
    <text evidence="3">The sequence shown here is derived from an EMBL/GenBank/DDBJ whole genome shotgun (WGS) entry which is preliminary data.</text>
</comment>
<keyword evidence="3" id="KW-0132">Cell division</keyword>
<dbReference type="SUPFAM" id="SSF82657">
    <property type="entry name" value="BolA-like"/>
    <property type="match status" value="1"/>
</dbReference>
<dbReference type="PANTHER" id="PTHR46229:SF4">
    <property type="entry name" value="ACID STRESS PROTEIN IBAG"/>
    <property type="match status" value="1"/>
</dbReference>
<proteinExistence type="inferred from homology"/>
<dbReference type="OrthoDB" id="9812890at2"/>
<evidence type="ECO:0000313" key="3">
    <source>
        <dbReference type="EMBL" id="PAU78706.1"/>
    </source>
</evidence>
<evidence type="ECO:0000256" key="1">
    <source>
        <dbReference type="ARBA" id="ARBA00005578"/>
    </source>
</evidence>
<dbReference type="GO" id="GO:0051301">
    <property type="term" value="P:cell division"/>
    <property type="evidence" value="ECO:0007669"/>
    <property type="project" value="UniProtKB-KW"/>
</dbReference>
<sequence>MQAEDVQKRLAEALPECEIEVQNDGNRFLVVAVGERFAELNRVKRQQLIYGELEDLLAEGTIHALTIRAMTPQEWQARQSQ</sequence>
<dbReference type="Gene3D" id="3.30.300.90">
    <property type="entry name" value="BolA-like"/>
    <property type="match status" value="1"/>
</dbReference>
<dbReference type="InterPro" id="IPR050961">
    <property type="entry name" value="BolA/IbaG_stress_morph_reg"/>
</dbReference>
<dbReference type="PIRSF" id="PIRSF003113">
    <property type="entry name" value="BolA"/>
    <property type="match status" value="1"/>
</dbReference>
<protein>
    <submittedName>
        <fullName evidence="3">Cell division protein BolA</fullName>
    </submittedName>
</protein>
<keyword evidence="3" id="KW-0131">Cell cycle</keyword>
<gene>
    <name evidence="3" type="ORF">CK501_13545</name>
</gene>
<dbReference type="PANTHER" id="PTHR46229">
    <property type="entry name" value="BOLA TRANSCRIPTION REGULATOR"/>
    <property type="match status" value="1"/>
</dbReference>
<keyword evidence="4" id="KW-1185">Reference proteome</keyword>
<accession>A0A2A2EZV6</accession>
<organism evidence="3 4">
    <name type="scientific">Halovibrio salipaludis</name>
    <dbReference type="NCBI Taxonomy" id="2032626"/>
    <lineage>
        <taxon>Bacteria</taxon>
        <taxon>Pseudomonadati</taxon>
        <taxon>Pseudomonadota</taxon>
        <taxon>Gammaproteobacteria</taxon>
        <taxon>Oceanospirillales</taxon>
        <taxon>Halomonadaceae</taxon>
        <taxon>Halovibrio</taxon>
    </lineage>
</organism>
<reference evidence="3 4" key="1">
    <citation type="submission" date="2017-08" db="EMBL/GenBank/DDBJ databases">
        <title>Halovibrio sewagensis sp. nov., isolated from wastewater of high salinity.</title>
        <authorList>
            <person name="Dong X."/>
            <person name="Zhang G."/>
        </authorList>
    </citation>
    <scope>NUCLEOTIDE SEQUENCE [LARGE SCALE GENOMIC DNA]</scope>
    <source>
        <strain evidence="3 4">YL5-2</strain>
    </source>
</reference>
<dbReference type="RefSeq" id="WP_095618278.1">
    <property type="nucleotide sequence ID" value="NZ_NSKD01000007.1"/>
</dbReference>